<dbReference type="Proteomes" id="UP000528608">
    <property type="component" value="Unassembled WGS sequence"/>
</dbReference>
<evidence type="ECO:0000313" key="4">
    <source>
        <dbReference type="Proteomes" id="UP000528608"/>
    </source>
</evidence>
<dbReference type="RefSeq" id="WP_102920048.1">
    <property type="nucleotide sequence ID" value="NZ_JACHJF010000007.1"/>
</dbReference>
<evidence type="ECO:0000313" key="1">
    <source>
        <dbReference type="EMBL" id="MBB5119295.1"/>
    </source>
</evidence>
<gene>
    <name evidence="2" type="ORF">AF335_21205</name>
    <name evidence="1" type="ORF">FHS36_002728</name>
</gene>
<evidence type="ECO:0000313" key="3">
    <source>
        <dbReference type="Proteomes" id="UP000235945"/>
    </source>
</evidence>
<comment type="caution">
    <text evidence="2">The sequence shown here is derived from an EMBL/GenBank/DDBJ whole genome shotgun (WGS) entry which is preliminary data.</text>
</comment>
<dbReference type="AlphaFoldDB" id="A0A2N8NTY8"/>
<reference evidence="2" key="1">
    <citation type="submission" date="2015-07" db="EMBL/GenBank/DDBJ databases">
        <authorList>
            <person name="Noorani M."/>
        </authorList>
    </citation>
    <scope>NUCLEOTIDE SEQUENCE [LARGE SCALE GENOMIC DNA]</scope>
    <source>
        <strain evidence="2">ATCC 27428</strain>
    </source>
</reference>
<dbReference type="EMBL" id="JACHJF010000007">
    <property type="protein sequence ID" value="MBB5119295.1"/>
    <property type="molecule type" value="Genomic_DNA"/>
</dbReference>
<reference evidence="3" key="2">
    <citation type="submission" date="2015-07" db="EMBL/GenBank/DDBJ databases">
        <authorList>
            <person name="Graham D.E."/>
            <person name="Giannone R.J."/>
            <person name="Gulvik C.A."/>
            <person name="Hettich R.L."/>
            <person name="Klingeman D.M."/>
            <person name="Mahan K.M."/>
            <person name="Parry R.J."/>
            <person name="Spain J.C."/>
        </authorList>
    </citation>
    <scope>NUCLEOTIDE SEQUENCE [LARGE SCALE GENOMIC DNA]</scope>
    <source>
        <strain evidence="3">ATCC 27428</strain>
    </source>
</reference>
<reference evidence="1 4" key="3">
    <citation type="submission" date="2020-08" db="EMBL/GenBank/DDBJ databases">
        <title>Genomic Encyclopedia of Type Strains, Phase III (KMG-III): the genomes of soil and plant-associated and newly described type strains.</title>
        <authorList>
            <person name="Whitman W."/>
        </authorList>
    </citation>
    <scope>NUCLEOTIDE SEQUENCE [LARGE SCALE GENOMIC DNA]</scope>
    <source>
        <strain evidence="1 4">CECT 3259</strain>
    </source>
</reference>
<dbReference type="Proteomes" id="UP000235945">
    <property type="component" value="Unassembled WGS sequence"/>
</dbReference>
<name>A0A2N8NTY8_STREU</name>
<evidence type="ECO:0000313" key="2">
    <source>
        <dbReference type="EMBL" id="PNE32225.1"/>
    </source>
</evidence>
<accession>A0A2N8NTY8</accession>
<proteinExistence type="predicted"/>
<sequence>MWEARSLFLQFTIRRDKLDERLFGVGTRTSVLKEGEVAIGENEVYEVVWDLGTGRMGGRHRVVCVGKKQNP</sequence>
<organism evidence="2 3">
    <name type="scientific">Streptomyces eurocidicus</name>
    <name type="common">Streptoverticillium eurocidicus</name>
    <dbReference type="NCBI Taxonomy" id="66423"/>
    <lineage>
        <taxon>Bacteria</taxon>
        <taxon>Bacillati</taxon>
        <taxon>Actinomycetota</taxon>
        <taxon>Actinomycetes</taxon>
        <taxon>Kitasatosporales</taxon>
        <taxon>Streptomycetaceae</taxon>
        <taxon>Streptomyces</taxon>
    </lineage>
</organism>
<protein>
    <submittedName>
        <fullName evidence="2">Uncharacterized protein</fullName>
    </submittedName>
</protein>
<dbReference type="EMBL" id="LGUI01000006">
    <property type="protein sequence ID" value="PNE32225.1"/>
    <property type="molecule type" value="Genomic_DNA"/>
</dbReference>
<keyword evidence="3" id="KW-1185">Reference proteome</keyword>